<organism evidence="6">
    <name type="scientific">uncultured Caudovirales phage</name>
    <dbReference type="NCBI Taxonomy" id="2100421"/>
    <lineage>
        <taxon>Viruses</taxon>
        <taxon>Duplodnaviria</taxon>
        <taxon>Heunggongvirae</taxon>
        <taxon>Uroviricota</taxon>
        <taxon>Caudoviricetes</taxon>
        <taxon>Peduoviridae</taxon>
        <taxon>Maltschvirus</taxon>
        <taxon>Maltschvirus maltsch</taxon>
    </lineage>
</organism>
<dbReference type="EMBL" id="LR797206">
    <property type="protein sequence ID" value="CAB4194218.1"/>
    <property type="molecule type" value="Genomic_DNA"/>
</dbReference>
<evidence type="ECO:0000313" key="6">
    <source>
        <dbReference type="EMBL" id="CAB5231008.1"/>
    </source>
</evidence>
<gene>
    <name evidence="2" type="ORF">UFOVP1137_17</name>
    <name evidence="3" type="ORF">UFOVP1199_5</name>
    <name evidence="4" type="ORF">UFOVP1257_12</name>
    <name evidence="5" type="ORF">UFOVP1498_2</name>
    <name evidence="6" type="ORF">UFOVP1587_16</name>
</gene>
<dbReference type="EMBL" id="LR797142">
    <property type="protein sequence ID" value="CAB4189567.1"/>
    <property type="molecule type" value="Genomic_DNA"/>
</dbReference>
<dbReference type="EMBL" id="LR798425">
    <property type="protein sequence ID" value="CAB5231008.1"/>
    <property type="molecule type" value="Genomic_DNA"/>
</dbReference>
<evidence type="ECO:0000313" key="5">
    <source>
        <dbReference type="EMBL" id="CAB4216922.1"/>
    </source>
</evidence>
<evidence type="ECO:0000313" key="3">
    <source>
        <dbReference type="EMBL" id="CAB4189567.1"/>
    </source>
</evidence>
<accession>A0A6J7XHR9</accession>
<feature type="compositionally biased region" description="Basic and acidic residues" evidence="1">
    <location>
        <begin position="112"/>
        <end position="132"/>
    </location>
</feature>
<evidence type="ECO:0000313" key="4">
    <source>
        <dbReference type="EMBL" id="CAB4194218.1"/>
    </source>
</evidence>
<sequence>MSSQTKTRRGIAMDVGKFMQGAFLRAADLDEGDVVTTVTGSTTKDFDDGQRIIMATEFGSVVLNKTNLKRVAGAFGSDTERWVGRSVKLCKEETNFAGKQVPCIRVYPDIPKETRPLRDTRKPETRPKHSVDPEDIPF</sequence>
<protein>
    <submittedName>
        <fullName evidence="6">Uncharacterized protein</fullName>
    </submittedName>
</protein>
<evidence type="ECO:0000313" key="2">
    <source>
        <dbReference type="EMBL" id="CAB4186168.1"/>
    </source>
</evidence>
<feature type="region of interest" description="Disordered" evidence="1">
    <location>
        <begin position="112"/>
        <end position="138"/>
    </location>
</feature>
<evidence type="ECO:0000256" key="1">
    <source>
        <dbReference type="SAM" id="MobiDB-lite"/>
    </source>
</evidence>
<dbReference type="EMBL" id="LR797442">
    <property type="protein sequence ID" value="CAB4216922.1"/>
    <property type="molecule type" value="Genomic_DNA"/>
</dbReference>
<proteinExistence type="predicted"/>
<reference evidence="6" key="1">
    <citation type="submission" date="2020-05" db="EMBL/GenBank/DDBJ databases">
        <authorList>
            <person name="Chiriac C."/>
            <person name="Salcher M."/>
            <person name="Ghai R."/>
            <person name="Kavagutti S V."/>
        </authorList>
    </citation>
    <scope>NUCLEOTIDE SEQUENCE</scope>
</reference>
<name>A0A6J7XHR9_9CAUD</name>
<dbReference type="EMBL" id="LR797090">
    <property type="protein sequence ID" value="CAB4186168.1"/>
    <property type="molecule type" value="Genomic_DNA"/>
</dbReference>